<comment type="similarity">
    <text evidence="2 7">Belongs to the FlgA family.</text>
</comment>
<keyword evidence="9" id="KW-0282">Flagellum</keyword>
<dbReference type="EMBL" id="VWXF01000001">
    <property type="protein sequence ID" value="NIF20511.1"/>
    <property type="molecule type" value="Genomic_DNA"/>
</dbReference>
<evidence type="ECO:0000259" key="8">
    <source>
        <dbReference type="SMART" id="SM00858"/>
    </source>
</evidence>
<dbReference type="Pfam" id="PF13144">
    <property type="entry name" value="ChapFlgA"/>
    <property type="match status" value="1"/>
</dbReference>
<name>A0ABX0R530_9GAMM</name>
<keyword evidence="4 7" id="KW-0732">Signal</keyword>
<proteinExistence type="inferred from homology"/>
<feature type="signal peptide" evidence="7">
    <location>
        <begin position="1"/>
        <end position="21"/>
    </location>
</feature>
<comment type="subcellular location">
    <subcellularLocation>
        <location evidence="1 7">Periplasm</location>
    </subcellularLocation>
</comment>
<dbReference type="SMART" id="SM00858">
    <property type="entry name" value="SAF"/>
    <property type="match status" value="1"/>
</dbReference>
<dbReference type="PANTHER" id="PTHR36307">
    <property type="entry name" value="FLAGELLA BASAL BODY P-RING FORMATION PROTEIN FLGA"/>
    <property type="match status" value="1"/>
</dbReference>
<dbReference type="InterPro" id="IPR013974">
    <property type="entry name" value="SAF"/>
</dbReference>
<evidence type="ECO:0000256" key="3">
    <source>
        <dbReference type="ARBA" id="ARBA00014754"/>
    </source>
</evidence>
<gene>
    <name evidence="9" type="primary">flgA</name>
    <name evidence="9" type="ORF">F3J40_02615</name>
</gene>
<dbReference type="PANTHER" id="PTHR36307:SF1">
    <property type="entry name" value="FLAGELLA BASAL BODY P-RING FORMATION PROTEIN FLGA"/>
    <property type="match status" value="1"/>
</dbReference>
<evidence type="ECO:0000256" key="6">
    <source>
        <dbReference type="ARBA" id="ARBA00025643"/>
    </source>
</evidence>
<comment type="function">
    <text evidence="6 7">Involved in the assembly process of the P-ring formation. It may associate with FlgF on the rod constituting a structure essential for the P-ring assembly or may act as a modulator protein for the P-ring assembly.</text>
</comment>
<dbReference type="Gene3D" id="3.90.1210.10">
    <property type="entry name" value="Antifreeze-like/N-acetylneuraminic acid synthase C-terminal domain"/>
    <property type="match status" value="1"/>
</dbReference>
<evidence type="ECO:0000313" key="10">
    <source>
        <dbReference type="Proteomes" id="UP001515683"/>
    </source>
</evidence>
<feature type="domain" description="SAF" evidence="8">
    <location>
        <begin position="95"/>
        <end position="157"/>
    </location>
</feature>
<dbReference type="InterPro" id="IPR017585">
    <property type="entry name" value="SAF_FlgA"/>
</dbReference>
<dbReference type="Gene3D" id="2.30.30.760">
    <property type="match status" value="1"/>
</dbReference>
<protein>
    <recommendedName>
        <fullName evidence="3 7">Flagella basal body P-ring formation protein FlgA</fullName>
    </recommendedName>
</protein>
<evidence type="ECO:0000256" key="4">
    <source>
        <dbReference type="ARBA" id="ARBA00022729"/>
    </source>
</evidence>
<evidence type="ECO:0000256" key="5">
    <source>
        <dbReference type="ARBA" id="ARBA00022764"/>
    </source>
</evidence>
<feature type="chain" id="PRO_5045002185" description="Flagella basal body P-ring formation protein FlgA" evidence="7">
    <location>
        <begin position="22"/>
        <end position="219"/>
    </location>
</feature>
<keyword evidence="5 7" id="KW-0574">Periplasm</keyword>
<dbReference type="CDD" id="cd11614">
    <property type="entry name" value="SAF_CpaB_FlgA_like"/>
    <property type="match status" value="1"/>
</dbReference>
<dbReference type="RefSeq" id="WP_167012471.1">
    <property type="nucleotide sequence ID" value="NZ_VWXF01000001.1"/>
</dbReference>
<keyword evidence="9" id="KW-0966">Cell projection</keyword>
<dbReference type="Pfam" id="PF17656">
    <property type="entry name" value="ChapFlgA_N"/>
    <property type="match status" value="1"/>
</dbReference>
<evidence type="ECO:0000256" key="7">
    <source>
        <dbReference type="RuleBase" id="RU362063"/>
    </source>
</evidence>
<sequence>MRFHLSLLSGLLVGTVLSAQAADLPAQLTQFFKARDPQHAAGMVVQVRTPDEQWPTCATPQLMLPGNSRLWGNMSVAASCGENRRFLQVQVQVSGGYLVAQHQLRRGVQVSARDFRLQQGRLDTLPPRTLFSVDKVADAVVLRDIEPGQPVTQTMLRQPWRVKAGESVTVVASGNGFSATAAGKAMSNGAASDWVRVRMDNGQVVNGRVDERGNILITL</sequence>
<dbReference type="NCBIfam" id="TIGR03170">
    <property type="entry name" value="flgA_cterm"/>
    <property type="match status" value="1"/>
</dbReference>
<evidence type="ECO:0000256" key="2">
    <source>
        <dbReference type="ARBA" id="ARBA00010474"/>
    </source>
</evidence>
<keyword evidence="10" id="KW-1185">Reference proteome</keyword>
<organism evidence="9 10">
    <name type="scientific">Candidatus Pantoea multigeneris</name>
    <dbReference type="NCBI Taxonomy" id="2608357"/>
    <lineage>
        <taxon>Bacteria</taxon>
        <taxon>Pseudomonadati</taxon>
        <taxon>Pseudomonadota</taxon>
        <taxon>Gammaproteobacteria</taxon>
        <taxon>Enterobacterales</taxon>
        <taxon>Erwiniaceae</taxon>
        <taxon>Pantoea</taxon>
    </lineage>
</organism>
<dbReference type="InterPro" id="IPR041231">
    <property type="entry name" value="FlgA_N"/>
</dbReference>
<keyword evidence="9" id="KW-0969">Cilium</keyword>
<dbReference type="InterPro" id="IPR039246">
    <property type="entry name" value="Flagellar_FlgA"/>
</dbReference>
<keyword evidence="7" id="KW-1005">Bacterial flagellum biogenesis</keyword>
<accession>A0ABX0R530</accession>
<evidence type="ECO:0000313" key="9">
    <source>
        <dbReference type="EMBL" id="NIF20511.1"/>
    </source>
</evidence>
<dbReference type="Proteomes" id="UP001515683">
    <property type="component" value="Unassembled WGS sequence"/>
</dbReference>
<comment type="caution">
    <text evidence="9">The sequence shown here is derived from an EMBL/GenBank/DDBJ whole genome shotgun (WGS) entry which is preliminary data.</text>
</comment>
<reference evidence="9 10" key="1">
    <citation type="journal article" date="2019" name="bioRxiv">
        <title>Bacteria contribute to plant secondary compound degradation in a generalist herbivore system.</title>
        <authorList>
            <person name="Francoeur C.B."/>
            <person name="Khadempour L."/>
            <person name="Moreira-Soto R.D."/>
            <person name="Gotting K."/>
            <person name="Book A.J."/>
            <person name="Pinto-Tomas A.A."/>
            <person name="Keefover-Ring K."/>
            <person name="Currie C.R."/>
        </authorList>
    </citation>
    <scope>NUCLEOTIDE SEQUENCE [LARGE SCALE GENOMIC DNA]</scope>
    <source>
        <strain evidence="9">Acro-835</strain>
    </source>
</reference>
<evidence type="ECO:0000256" key="1">
    <source>
        <dbReference type="ARBA" id="ARBA00004418"/>
    </source>
</evidence>